<evidence type="ECO:0000259" key="6">
    <source>
        <dbReference type="Pfam" id="PF03914"/>
    </source>
</evidence>
<dbReference type="InterPro" id="IPR005612">
    <property type="entry name" value="CCAAT-binding_factor"/>
</dbReference>
<gene>
    <name evidence="7" type="ORF">SCLCIDRAFT_112904</name>
</gene>
<keyword evidence="4" id="KW-0472">Membrane</keyword>
<keyword evidence="8" id="KW-1185">Reference proteome</keyword>
<evidence type="ECO:0000313" key="8">
    <source>
        <dbReference type="Proteomes" id="UP000053989"/>
    </source>
</evidence>
<dbReference type="InterPro" id="IPR027193">
    <property type="entry name" value="Noc4"/>
</dbReference>
<protein>
    <recommendedName>
        <fullName evidence="6">CCAAT-binding factor domain-containing protein</fullName>
    </recommendedName>
</protein>
<dbReference type="AlphaFoldDB" id="A0A0C3AK96"/>
<dbReference type="GO" id="GO:0030692">
    <property type="term" value="C:Noc4p-Nop14p complex"/>
    <property type="evidence" value="ECO:0007669"/>
    <property type="project" value="TreeGrafter"/>
</dbReference>
<evidence type="ECO:0000256" key="5">
    <source>
        <dbReference type="SAM" id="MobiDB-lite"/>
    </source>
</evidence>
<comment type="similarity">
    <text evidence="2">Belongs to the CBF/MAK21 family.</text>
</comment>
<dbReference type="HOGENOM" id="CLU_015945_1_0_1"/>
<evidence type="ECO:0000256" key="1">
    <source>
        <dbReference type="ARBA" id="ARBA00004232"/>
    </source>
</evidence>
<dbReference type="PANTHER" id="PTHR12455">
    <property type="entry name" value="NUCLEOLAR COMPLEX PROTEIN 4"/>
    <property type="match status" value="1"/>
</dbReference>
<sequence>MPASSLPPPTKRRKTKQNADIVKELEAEITTAVTNDTSLNSLLDLLNLSQEISLAADLSKIIYSLYRIFIVIISSEKLSPGGSDASKQVRKWIWERLDTFVELLVGLLQDEEPVLRKSALDILFSLLKHLSTSLTTACPDKQPGFHHLHFKHIVHGLLLCPPSRRLGSKSPSEGKLVPDVRDHFVDTWLGVHDDIRWCFLREATYMLSQFSATEHLNLLANLLSLMERLTTFPTESSELNSWWIPELGRKPPHPKNKKPGEGAAEEEMEKPETDDEDDWRKYFDEELKGKEMNRSIGIRGRVYRLTFHQSLHSLQAHRAVFTKLWLGFLPCFSSLPTADSRALTIRVLNIVHSGVLPYLTRPILVMDWISACVDLGGTVGLLALNGLFALIKDYNLDYPQFYTKLYAFLDKDVLHLKHRARFFRLTELFLSSTHLPAALLASFVKRLSRLSLNAPPAGIIMIIPFTYNILKRHPALMTMIHRSGDSKELFNDSFLPHETNPNVTNAIDSSLWELYSHKNHYDVAVSTLARIFEEAFTKLSYSMEDFLDHTYNTLLEAEFKLKLKKEPALATELVKDLFPLSVMDSPEVAEDPENVERDVISELWTFG</sequence>
<comment type="subcellular location">
    <subcellularLocation>
        <location evidence="1">Nucleus membrane</location>
        <topology evidence="1">Multi-pass membrane protein</topology>
    </subcellularLocation>
</comment>
<name>A0A0C3AK96_9AGAM</name>
<dbReference type="GO" id="GO:0031965">
    <property type="term" value="C:nuclear membrane"/>
    <property type="evidence" value="ECO:0007669"/>
    <property type="project" value="UniProtKB-SubCell"/>
</dbReference>
<evidence type="ECO:0000256" key="2">
    <source>
        <dbReference type="ARBA" id="ARBA00007797"/>
    </source>
</evidence>
<dbReference type="InParanoid" id="A0A0C3AK96"/>
<dbReference type="Proteomes" id="UP000053989">
    <property type="component" value="Unassembled WGS sequence"/>
</dbReference>
<dbReference type="OrthoDB" id="10263185at2759"/>
<dbReference type="Pfam" id="PF03914">
    <property type="entry name" value="CBF"/>
    <property type="match status" value="1"/>
</dbReference>
<dbReference type="SUPFAM" id="SSF48371">
    <property type="entry name" value="ARM repeat"/>
    <property type="match status" value="1"/>
</dbReference>
<dbReference type="EMBL" id="KN822023">
    <property type="protein sequence ID" value="KIM65372.1"/>
    <property type="molecule type" value="Genomic_DNA"/>
</dbReference>
<feature type="compositionally biased region" description="Acidic residues" evidence="5">
    <location>
        <begin position="263"/>
        <end position="275"/>
    </location>
</feature>
<organism evidence="7 8">
    <name type="scientific">Scleroderma citrinum Foug A</name>
    <dbReference type="NCBI Taxonomy" id="1036808"/>
    <lineage>
        <taxon>Eukaryota</taxon>
        <taxon>Fungi</taxon>
        <taxon>Dikarya</taxon>
        <taxon>Basidiomycota</taxon>
        <taxon>Agaricomycotina</taxon>
        <taxon>Agaricomycetes</taxon>
        <taxon>Agaricomycetidae</taxon>
        <taxon>Boletales</taxon>
        <taxon>Sclerodermatineae</taxon>
        <taxon>Sclerodermataceae</taxon>
        <taxon>Scleroderma</taxon>
    </lineage>
</organism>
<evidence type="ECO:0000313" key="7">
    <source>
        <dbReference type="EMBL" id="KIM65372.1"/>
    </source>
</evidence>
<accession>A0A0C3AK96</accession>
<evidence type="ECO:0000256" key="4">
    <source>
        <dbReference type="ARBA" id="ARBA00022989"/>
    </source>
</evidence>
<evidence type="ECO:0000256" key="3">
    <source>
        <dbReference type="ARBA" id="ARBA00022692"/>
    </source>
</evidence>
<keyword evidence="3" id="KW-0812">Transmembrane</keyword>
<dbReference type="GO" id="GO:0032040">
    <property type="term" value="C:small-subunit processome"/>
    <property type="evidence" value="ECO:0007669"/>
    <property type="project" value="TreeGrafter"/>
</dbReference>
<proteinExistence type="inferred from homology"/>
<dbReference type="STRING" id="1036808.A0A0C3AK96"/>
<dbReference type="InterPro" id="IPR016024">
    <property type="entry name" value="ARM-type_fold"/>
</dbReference>
<dbReference type="PANTHER" id="PTHR12455:SF0">
    <property type="entry name" value="NUCLEOLAR COMPLEX PROTEIN 4 HOMOLOG"/>
    <property type="match status" value="1"/>
</dbReference>
<feature type="region of interest" description="Disordered" evidence="5">
    <location>
        <begin position="250"/>
        <end position="275"/>
    </location>
</feature>
<feature type="domain" description="CCAAT-binding factor" evidence="6">
    <location>
        <begin position="381"/>
        <end position="529"/>
    </location>
</feature>
<reference evidence="7 8" key="1">
    <citation type="submission" date="2014-04" db="EMBL/GenBank/DDBJ databases">
        <authorList>
            <consortium name="DOE Joint Genome Institute"/>
            <person name="Kuo A."/>
            <person name="Kohler A."/>
            <person name="Nagy L.G."/>
            <person name="Floudas D."/>
            <person name="Copeland A."/>
            <person name="Barry K.W."/>
            <person name="Cichocki N."/>
            <person name="Veneault-Fourrey C."/>
            <person name="LaButti K."/>
            <person name="Lindquist E.A."/>
            <person name="Lipzen A."/>
            <person name="Lundell T."/>
            <person name="Morin E."/>
            <person name="Murat C."/>
            <person name="Sun H."/>
            <person name="Tunlid A."/>
            <person name="Henrissat B."/>
            <person name="Grigoriev I.V."/>
            <person name="Hibbett D.S."/>
            <person name="Martin F."/>
            <person name="Nordberg H.P."/>
            <person name="Cantor M.N."/>
            <person name="Hua S.X."/>
        </authorList>
    </citation>
    <scope>NUCLEOTIDE SEQUENCE [LARGE SCALE GENOMIC DNA]</scope>
    <source>
        <strain evidence="7 8">Foug A</strain>
    </source>
</reference>
<dbReference type="GO" id="GO:0042254">
    <property type="term" value="P:ribosome biogenesis"/>
    <property type="evidence" value="ECO:0007669"/>
    <property type="project" value="InterPro"/>
</dbReference>
<keyword evidence="4" id="KW-1133">Transmembrane helix</keyword>
<reference evidence="8" key="2">
    <citation type="submission" date="2015-01" db="EMBL/GenBank/DDBJ databases">
        <title>Evolutionary Origins and Diversification of the Mycorrhizal Mutualists.</title>
        <authorList>
            <consortium name="DOE Joint Genome Institute"/>
            <consortium name="Mycorrhizal Genomics Consortium"/>
            <person name="Kohler A."/>
            <person name="Kuo A."/>
            <person name="Nagy L.G."/>
            <person name="Floudas D."/>
            <person name="Copeland A."/>
            <person name="Barry K.W."/>
            <person name="Cichocki N."/>
            <person name="Veneault-Fourrey C."/>
            <person name="LaButti K."/>
            <person name="Lindquist E.A."/>
            <person name="Lipzen A."/>
            <person name="Lundell T."/>
            <person name="Morin E."/>
            <person name="Murat C."/>
            <person name="Riley R."/>
            <person name="Ohm R."/>
            <person name="Sun H."/>
            <person name="Tunlid A."/>
            <person name="Henrissat B."/>
            <person name="Grigoriev I.V."/>
            <person name="Hibbett D.S."/>
            <person name="Martin F."/>
        </authorList>
    </citation>
    <scope>NUCLEOTIDE SEQUENCE [LARGE SCALE GENOMIC DNA]</scope>
    <source>
        <strain evidence="8">Foug A</strain>
    </source>
</reference>